<dbReference type="Proteomes" id="UP000275267">
    <property type="component" value="Unassembled WGS sequence"/>
</dbReference>
<feature type="region of interest" description="Disordered" evidence="1">
    <location>
        <begin position="262"/>
        <end position="281"/>
    </location>
</feature>
<feature type="compositionally biased region" description="Polar residues" evidence="1">
    <location>
        <begin position="214"/>
        <end position="231"/>
    </location>
</feature>
<dbReference type="PANTHER" id="PTHR35119:SF1">
    <property type="entry name" value="PROTEIN POLYCHOME"/>
    <property type="match status" value="1"/>
</dbReference>
<gene>
    <name evidence="2" type="ORF">C2845_PM16G15280</name>
</gene>
<dbReference type="GO" id="GO:0005634">
    <property type="term" value="C:nucleus"/>
    <property type="evidence" value="ECO:0007669"/>
    <property type="project" value="InterPro"/>
</dbReference>
<evidence type="ECO:0000313" key="2">
    <source>
        <dbReference type="EMBL" id="RLM64744.1"/>
    </source>
</evidence>
<dbReference type="EMBL" id="PQIB02000015">
    <property type="protein sequence ID" value="RLM64744.1"/>
    <property type="molecule type" value="Genomic_DNA"/>
</dbReference>
<reference evidence="3" key="1">
    <citation type="journal article" date="2019" name="Nat. Commun.">
        <title>The genome of broomcorn millet.</title>
        <authorList>
            <person name="Zou C."/>
            <person name="Miki D."/>
            <person name="Li D."/>
            <person name="Tang Q."/>
            <person name="Xiao L."/>
            <person name="Rajput S."/>
            <person name="Deng P."/>
            <person name="Jia W."/>
            <person name="Huang R."/>
            <person name="Zhang M."/>
            <person name="Sun Y."/>
            <person name="Hu J."/>
            <person name="Fu X."/>
            <person name="Schnable P.S."/>
            <person name="Li F."/>
            <person name="Zhang H."/>
            <person name="Feng B."/>
            <person name="Zhu X."/>
            <person name="Liu R."/>
            <person name="Schnable J.C."/>
            <person name="Zhu J.-K."/>
            <person name="Zhang H."/>
        </authorList>
    </citation>
    <scope>NUCLEOTIDE SEQUENCE [LARGE SCALE GENOMIC DNA]</scope>
</reference>
<sequence length="281" mass="30612">MLLCSDQQARHRFVRGEMPLSVSRAGRGAQAAESGLVSGLVCGRVRFGVRDSERRGNLPEEKFRAKIQKKIDRTQGTKNRTRNYKMPEVRTATRLPLAGISGGGFFIRGVASPGAVLVKGPAKPLARQAHTASSNKENVPPVGVLRTAPKRRSPLPDWYPRTPLRDITSIVKSSFAYNVLFQKSIRVQAESTPTTEEAQAVATPATSLADGKLKTSSPSDCSLQATPSKPNDSALADLTEKKLSRSIKQIEKIVTQLLKETPKATQPSKVAAQRRTLMSMR</sequence>
<protein>
    <submittedName>
        <fullName evidence="2">Protein POLYCHOME-like</fullName>
    </submittedName>
</protein>
<proteinExistence type="predicted"/>
<name>A0A3L6PTY0_PANMI</name>
<feature type="region of interest" description="Disordered" evidence="1">
    <location>
        <begin position="190"/>
        <end position="233"/>
    </location>
</feature>
<dbReference type="OrthoDB" id="1916775at2759"/>
<accession>A0A3L6PTY0</accession>
<evidence type="ECO:0000256" key="1">
    <source>
        <dbReference type="SAM" id="MobiDB-lite"/>
    </source>
</evidence>
<comment type="caution">
    <text evidence="2">The sequence shown here is derived from an EMBL/GenBank/DDBJ whole genome shotgun (WGS) entry which is preliminary data.</text>
</comment>
<dbReference type="GO" id="GO:0051783">
    <property type="term" value="P:regulation of nuclear division"/>
    <property type="evidence" value="ECO:0007669"/>
    <property type="project" value="InterPro"/>
</dbReference>
<keyword evidence="3" id="KW-1185">Reference proteome</keyword>
<dbReference type="AlphaFoldDB" id="A0A3L6PTY0"/>
<dbReference type="STRING" id="4540.A0A3L6PTY0"/>
<dbReference type="InterPro" id="IPR034590">
    <property type="entry name" value="POLYCHOME/GIG1"/>
</dbReference>
<dbReference type="PANTHER" id="PTHR35119">
    <property type="entry name" value="PROTEIN POLYCHOME"/>
    <property type="match status" value="1"/>
</dbReference>
<evidence type="ECO:0000313" key="3">
    <source>
        <dbReference type="Proteomes" id="UP000275267"/>
    </source>
</evidence>
<organism evidence="2 3">
    <name type="scientific">Panicum miliaceum</name>
    <name type="common">Proso millet</name>
    <name type="synonym">Broomcorn millet</name>
    <dbReference type="NCBI Taxonomy" id="4540"/>
    <lineage>
        <taxon>Eukaryota</taxon>
        <taxon>Viridiplantae</taxon>
        <taxon>Streptophyta</taxon>
        <taxon>Embryophyta</taxon>
        <taxon>Tracheophyta</taxon>
        <taxon>Spermatophyta</taxon>
        <taxon>Magnoliopsida</taxon>
        <taxon>Liliopsida</taxon>
        <taxon>Poales</taxon>
        <taxon>Poaceae</taxon>
        <taxon>PACMAD clade</taxon>
        <taxon>Panicoideae</taxon>
        <taxon>Panicodae</taxon>
        <taxon>Paniceae</taxon>
        <taxon>Panicinae</taxon>
        <taxon>Panicum</taxon>
        <taxon>Panicum sect. Panicum</taxon>
    </lineage>
</organism>
<feature type="region of interest" description="Disordered" evidence="1">
    <location>
        <begin position="129"/>
        <end position="148"/>
    </location>
</feature>